<keyword evidence="7 9" id="KW-1208">Phospholipid metabolism</keyword>
<evidence type="ECO:0000256" key="3">
    <source>
        <dbReference type="ARBA" id="ARBA00022723"/>
    </source>
</evidence>
<proteinExistence type="inferred from homology"/>
<evidence type="ECO:0000256" key="5">
    <source>
        <dbReference type="ARBA" id="ARBA00023098"/>
    </source>
</evidence>
<comment type="pathway">
    <text evidence="9">Membrane lipid metabolism; glycerophospholipid metabolism.</text>
</comment>
<reference evidence="10 11" key="1">
    <citation type="submission" date="2016-09" db="EMBL/GenBank/DDBJ databases">
        <title>Draft genome sequence for the type strain of Vulcanibacillus modesticaldus BR, a strictly anaerobic, moderately thermophilic, and nitrate-reducing bacterium from deep sea-hydrothermal vents of the Mid-Atlantic Ridge.</title>
        <authorList>
            <person name="Abin C.A."/>
            <person name="Hollibaugh J.T."/>
        </authorList>
    </citation>
    <scope>NUCLEOTIDE SEQUENCE [LARGE SCALE GENOMIC DNA]</scope>
    <source>
        <strain evidence="10 11">BR</strain>
    </source>
</reference>
<dbReference type="EMBL" id="MIJF01000022">
    <property type="protein sequence ID" value="OEF99487.1"/>
    <property type="molecule type" value="Genomic_DNA"/>
</dbReference>
<comment type="caution">
    <text evidence="10">The sequence shown here is derived from an EMBL/GenBank/DDBJ whole genome shotgun (WGS) entry which is preliminary data.</text>
</comment>
<comment type="similarity">
    <text evidence="9">Belongs to the GGGP/HepGP synthase family.</text>
</comment>
<dbReference type="Gene3D" id="3.20.20.390">
    <property type="entry name" value="FMN-linked oxidoreductases"/>
    <property type="match status" value="1"/>
</dbReference>
<dbReference type="GO" id="GO:0046474">
    <property type="term" value="P:glycerophospholipid biosynthetic process"/>
    <property type="evidence" value="ECO:0007669"/>
    <property type="project" value="UniProtKB-UniRule"/>
</dbReference>
<dbReference type="HAMAP" id="MF_00112">
    <property type="entry name" value="GGGP_HepGP_synthase"/>
    <property type="match status" value="1"/>
</dbReference>
<evidence type="ECO:0000256" key="2">
    <source>
        <dbReference type="ARBA" id="ARBA00022679"/>
    </source>
</evidence>
<sequence length="230" mass="25738">MSSINHIFKLDPNRPISEEQVNRLCLSGTDAIVVGGTLGVTYENTENLLRLIRKNSITTIQEISSLDAIVPGFDYYFIPLVLNAQDPTWILNAHHQALKKYGDLINWEQVLVEGYIVLNGDSSVAKLTKSLTDLSVEDVIAYARMVDQMLKLPILYLEFSGTYAEVELIEELKYAVDNTKIFYGGGIDSIDKAKEMSSYVDTVVVGNVIYENFELALETVNIQKNNVNHA</sequence>
<evidence type="ECO:0000256" key="8">
    <source>
        <dbReference type="ARBA" id="ARBA00048318"/>
    </source>
</evidence>
<dbReference type="CDD" id="cd02812">
    <property type="entry name" value="PcrB_like"/>
    <property type="match status" value="1"/>
</dbReference>
<dbReference type="InterPro" id="IPR038597">
    <property type="entry name" value="GGGP/HepGP_synthase_sf"/>
</dbReference>
<dbReference type="Proteomes" id="UP000243739">
    <property type="component" value="Unassembled WGS sequence"/>
</dbReference>
<dbReference type="NCBIfam" id="TIGR01768">
    <property type="entry name" value="GGGP-family"/>
    <property type="match status" value="1"/>
</dbReference>
<organism evidence="10 11">
    <name type="scientific">Vulcanibacillus modesticaldus</name>
    <dbReference type="NCBI Taxonomy" id="337097"/>
    <lineage>
        <taxon>Bacteria</taxon>
        <taxon>Bacillati</taxon>
        <taxon>Bacillota</taxon>
        <taxon>Bacilli</taxon>
        <taxon>Bacillales</taxon>
        <taxon>Bacillaceae</taxon>
        <taxon>Vulcanibacillus</taxon>
    </lineage>
</organism>
<feature type="binding site" evidence="9">
    <location>
        <position position="11"/>
    </location>
    <ligand>
        <name>Mg(2+)</name>
        <dbReference type="ChEBI" id="CHEBI:18420"/>
    </ligand>
</feature>
<comment type="catalytic activity">
    <reaction evidence="8 9">
        <text>sn-glycerol 1-phosphate + all-trans-heptaprenyl diphosphate = 3-heptaprenyl-sn-glycero-1-phosphate + diphosphate</text>
        <dbReference type="Rhea" id="RHEA:33495"/>
        <dbReference type="ChEBI" id="CHEBI:33019"/>
        <dbReference type="ChEBI" id="CHEBI:57685"/>
        <dbReference type="ChEBI" id="CHEBI:58206"/>
        <dbReference type="ChEBI" id="CHEBI:64781"/>
        <dbReference type="EC" id="2.5.1.n9"/>
    </reaction>
</comment>
<gene>
    <name evidence="9" type="primary">pcrB</name>
    <name evidence="10" type="ORF">BHF71_08870</name>
</gene>
<dbReference type="EC" id="2.5.1.n9" evidence="9"/>
<feature type="binding site" evidence="9">
    <location>
        <position position="37"/>
    </location>
    <ligand>
        <name>Mg(2+)</name>
        <dbReference type="ChEBI" id="CHEBI:18420"/>
    </ligand>
</feature>
<dbReference type="PANTHER" id="PTHR40029:SF2">
    <property type="entry name" value="HEPTAPRENYLGLYCERYL PHOSPHATE SYNTHASE"/>
    <property type="match status" value="1"/>
</dbReference>
<keyword evidence="11" id="KW-1185">Reference proteome</keyword>
<dbReference type="GO" id="GO:0000287">
    <property type="term" value="F:magnesium ion binding"/>
    <property type="evidence" value="ECO:0007669"/>
    <property type="project" value="UniProtKB-UniRule"/>
</dbReference>
<evidence type="ECO:0000256" key="4">
    <source>
        <dbReference type="ARBA" id="ARBA00022842"/>
    </source>
</evidence>
<keyword evidence="5 9" id="KW-0443">Lipid metabolism</keyword>
<dbReference type="NCBIfam" id="NF003197">
    <property type="entry name" value="PRK04169.1-1"/>
    <property type="match status" value="1"/>
</dbReference>
<keyword evidence="3 9" id="KW-0479">Metal-binding</keyword>
<dbReference type="OrthoDB" id="2381757at2"/>
<dbReference type="Pfam" id="PF01884">
    <property type="entry name" value="PcrB"/>
    <property type="match status" value="1"/>
</dbReference>
<dbReference type="STRING" id="337097.BHF71_08870"/>
<dbReference type="PANTHER" id="PTHR40029">
    <property type="match status" value="1"/>
</dbReference>
<comment type="function">
    <text evidence="9">Prenyltransferase that catalyzes in vivo the transfer of the heptaprenyl moiety of heptaprenyl pyrophosphate (HepPP; 35 carbon atoms) to the C3 hydroxyl of sn-glycerol-1-phosphate (G1P), producing heptaprenylglyceryl phosphate (HepGP). This reaction is an ether-bond-formation step in the biosynthesis of archaea-type G1P-based membrane lipids found in Bacillales.</text>
</comment>
<dbReference type="SUPFAM" id="SSF51395">
    <property type="entry name" value="FMN-linked oxidoreductases"/>
    <property type="match status" value="1"/>
</dbReference>
<dbReference type="InterPro" id="IPR008205">
    <property type="entry name" value="GGGP_HepGP_synthase"/>
</dbReference>
<evidence type="ECO:0000256" key="7">
    <source>
        <dbReference type="ARBA" id="ARBA00023264"/>
    </source>
</evidence>
<evidence type="ECO:0000313" key="11">
    <source>
        <dbReference type="Proteomes" id="UP000243739"/>
    </source>
</evidence>
<evidence type="ECO:0000256" key="1">
    <source>
        <dbReference type="ARBA" id="ARBA00022516"/>
    </source>
</evidence>
<accession>A0A1D2YUX4</accession>
<keyword evidence="6 9" id="KW-0594">Phospholipid biosynthesis</keyword>
<protein>
    <recommendedName>
        <fullName evidence="9">Heptaprenylglyceryl phosphate synthase</fullName>
        <shortName evidence="9">HepGP synthase</shortName>
        <ecNumber evidence="9">2.5.1.n9</ecNumber>
    </recommendedName>
    <alternativeName>
        <fullName evidence="9">Glycerol-1-phosphate heptaprenyltransferase</fullName>
    </alternativeName>
</protein>
<evidence type="ECO:0000313" key="10">
    <source>
        <dbReference type="EMBL" id="OEF99487.1"/>
    </source>
</evidence>
<evidence type="ECO:0000256" key="6">
    <source>
        <dbReference type="ARBA" id="ARBA00023209"/>
    </source>
</evidence>
<name>A0A1D2YUX4_9BACI</name>
<dbReference type="GO" id="GO:0120536">
    <property type="term" value="F:heptaprenylglyceryl phosphate synthase activity"/>
    <property type="evidence" value="ECO:0007669"/>
    <property type="project" value="RHEA"/>
</dbReference>
<comment type="caution">
    <text evidence="9">Lacks conserved residue(s) required for the propagation of feature annotation.</text>
</comment>
<keyword evidence="4 9" id="KW-0460">Magnesium</keyword>
<dbReference type="UniPathway" id="UPA00940"/>
<keyword evidence="2 9" id="KW-0808">Transferase</keyword>
<comment type="cofactor">
    <cofactor evidence="9">
        <name>Mg(2+)</name>
        <dbReference type="ChEBI" id="CHEBI:18420"/>
    </cofactor>
</comment>
<keyword evidence="1 9" id="KW-0444">Lipid biosynthesis</keyword>
<dbReference type="InterPro" id="IPR039074">
    <property type="entry name" value="GGGP/HepGP_synthase_I"/>
</dbReference>
<comment type="subunit">
    <text evidence="9">Homodimer.</text>
</comment>
<evidence type="ECO:0000256" key="9">
    <source>
        <dbReference type="HAMAP-Rule" id="MF_00112"/>
    </source>
</evidence>
<dbReference type="NCBIfam" id="NF003199">
    <property type="entry name" value="PRK04169.1-3"/>
    <property type="match status" value="1"/>
</dbReference>
<dbReference type="AlphaFoldDB" id="A0A1D2YUX4"/>